<name>A0A6N8F4M2_PAEMA</name>
<dbReference type="AlphaFoldDB" id="A0A6N8F4M2"/>
<accession>A0A6N8F4M2</accession>
<protein>
    <submittedName>
        <fullName evidence="1">Uncharacterized protein</fullName>
    </submittedName>
</protein>
<gene>
    <name evidence="1" type="ORF">GNQ08_23835</name>
</gene>
<organism evidence="1 2">
    <name type="scientific">Paenibacillus macerans</name>
    <name type="common">Bacillus macerans</name>
    <dbReference type="NCBI Taxonomy" id="44252"/>
    <lineage>
        <taxon>Bacteria</taxon>
        <taxon>Bacillati</taxon>
        <taxon>Bacillota</taxon>
        <taxon>Bacilli</taxon>
        <taxon>Bacillales</taxon>
        <taxon>Paenibacillaceae</taxon>
        <taxon>Paenibacillus</taxon>
    </lineage>
</organism>
<dbReference type="Proteomes" id="UP000442469">
    <property type="component" value="Unassembled WGS sequence"/>
</dbReference>
<dbReference type="EMBL" id="WNZZ01000024">
    <property type="protein sequence ID" value="MUG25402.1"/>
    <property type="molecule type" value="Genomic_DNA"/>
</dbReference>
<evidence type="ECO:0000313" key="1">
    <source>
        <dbReference type="EMBL" id="MUG25402.1"/>
    </source>
</evidence>
<comment type="caution">
    <text evidence="1">The sequence shown here is derived from an EMBL/GenBank/DDBJ whole genome shotgun (WGS) entry which is preliminary data.</text>
</comment>
<reference evidence="1 2" key="1">
    <citation type="submission" date="2019-11" db="EMBL/GenBank/DDBJ databases">
        <title>Draft genome sequences of five Paenibacillus species of dairy origin.</title>
        <authorList>
            <person name="Olajide A.M."/>
            <person name="Chen S."/>
            <person name="Lapointe G."/>
        </authorList>
    </citation>
    <scope>NUCLEOTIDE SEQUENCE [LARGE SCALE GENOMIC DNA]</scope>
    <source>
        <strain evidence="1 2">3CT49</strain>
    </source>
</reference>
<dbReference type="RefSeq" id="WP_155621026.1">
    <property type="nucleotide sequence ID" value="NZ_WNZZ01000024.1"/>
</dbReference>
<sequence length="80" mass="9354">MVVEKNYKFIVLKNGAMAYGGARVFPGTSEELEVIMQKEIEVRGPSVYIPGEDLDPSQYRVLTGKRAKVWEWERERRFHH</sequence>
<evidence type="ECO:0000313" key="2">
    <source>
        <dbReference type="Proteomes" id="UP000442469"/>
    </source>
</evidence>
<proteinExistence type="predicted"/>